<dbReference type="EMBL" id="LT629740">
    <property type="protein sequence ID" value="SDT65708.1"/>
    <property type="molecule type" value="Genomic_DNA"/>
</dbReference>
<accession>A0A1H2C5A3</accession>
<dbReference type="STRING" id="652787.SAMN05216490_4648"/>
<proteinExistence type="predicted"/>
<name>A0A1H2C5A3_MUCMA</name>
<reference evidence="2 3" key="1">
    <citation type="submission" date="2016-10" db="EMBL/GenBank/DDBJ databases">
        <authorList>
            <person name="de Groot N.N."/>
        </authorList>
    </citation>
    <scope>NUCLEOTIDE SEQUENCE [LARGE SCALE GENOMIC DNA]</scope>
    <source>
        <strain evidence="2 3">MP1X4</strain>
    </source>
</reference>
<keyword evidence="3" id="KW-1185">Reference proteome</keyword>
<keyword evidence="1" id="KW-0732">Signal</keyword>
<protein>
    <submittedName>
        <fullName evidence="2">Uncharacterized protein</fullName>
    </submittedName>
</protein>
<organism evidence="2 3">
    <name type="scientific">Mucilaginibacter mallensis</name>
    <dbReference type="NCBI Taxonomy" id="652787"/>
    <lineage>
        <taxon>Bacteria</taxon>
        <taxon>Pseudomonadati</taxon>
        <taxon>Bacteroidota</taxon>
        <taxon>Sphingobacteriia</taxon>
        <taxon>Sphingobacteriales</taxon>
        <taxon>Sphingobacteriaceae</taxon>
        <taxon>Mucilaginibacter</taxon>
    </lineage>
</organism>
<dbReference type="RefSeq" id="WP_091378915.1">
    <property type="nucleotide sequence ID" value="NZ_LT629740.1"/>
</dbReference>
<evidence type="ECO:0000256" key="1">
    <source>
        <dbReference type="SAM" id="SignalP"/>
    </source>
</evidence>
<evidence type="ECO:0000313" key="2">
    <source>
        <dbReference type="EMBL" id="SDT65708.1"/>
    </source>
</evidence>
<feature type="chain" id="PRO_5009270749" evidence="1">
    <location>
        <begin position="25"/>
        <end position="352"/>
    </location>
</feature>
<feature type="signal peptide" evidence="1">
    <location>
        <begin position="1"/>
        <end position="24"/>
    </location>
</feature>
<evidence type="ECO:0000313" key="3">
    <source>
        <dbReference type="Proteomes" id="UP000199679"/>
    </source>
</evidence>
<dbReference type="OrthoDB" id="1137595at2"/>
<sequence>MKKLFTPFILLLIITCAAIHPAKAQDASSDPGAYMNVISDAETGMNKSYMAYISASAHSSRKRKIDKMREQAIEAIQTCQNTINYNLGPFKGDNSLRQGSLNYVGLCYKIFNDDYAHIVDMDDIAERSYDEMQAYLLLQQATNDTLQAAITRVNKAQETFAAKYNVTLTNDRTELGDKMKESNKLSEYRDKVYLIFYKCNWEDNQLTNAVNEKNVTKIEQTRSALGKYAIEGLATLDKMLGYDGDNTLIESVKQALNFYKDEAQVQIPKVTDFFLKEENFEKLKTTMEGKSADQRTKQDIDTYNNAVNDINASVKTYNETNNDLNNGRNDINKNYNDTEKAFIDTHTPYYKK</sequence>
<dbReference type="AlphaFoldDB" id="A0A1H2C5A3"/>
<gene>
    <name evidence="2" type="ORF">SAMN05216490_4648</name>
</gene>
<dbReference type="Proteomes" id="UP000199679">
    <property type="component" value="Chromosome I"/>
</dbReference>